<dbReference type="AlphaFoldDB" id="A0A078AU45"/>
<feature type="compositionally biased region" description="Low complexity" evidence="2">
    <location>
        <begin position="772"/>
        <end position="784"/>
    </location>
</feature>
<dbReference type="EMBL" id="CCKQ01013793">
    <property type="protein sequence ID" value="CDW85501.1"/>
    <property type="molecule type" value="Genomic_DNA"/>
</dbReference>
<name>A0A078AU45_STYLE</name>
<proteinExistence type="predicted"/>
<feature type="coiled-coil region" evidence="1">
    <location>
        <begin position="506"/>
        <end position="533"/>
    </location>
</feature>
<accession>A0A078AU45</accession>
<evidence type="ECO:0000256" key="1">
    <source>
        <dbReference type="SAM" id="Coils"/>
    </source>
</evidence>
<dbReference type="Proteomes" id="UP000039865">
    <property type="component" value="Unassembled WGS sequence"/>
</dbReference>
<keyword evidence="4" id="KW-1185">Reference proteome</keyword>
<feature type="compositionally biased region" description="Polar residues" evidence="2">
    <location>
        <begin position="789"/>
        <end position="813"/>
    </location>
</feature>
<reference evidence="3 4" key="1">
    <citation type="submission" date="2014-06" db="EMBL/GenBank/DDBJ databases">
        <authorList>
            <person name="Swart Estienne"/>
        </authorList>
    </citation>
    <scope>NUCLEOTIDE SEQUENCE [LARGE SCALE GENOMIC DNA]</scope>
    <source>
        <strain evidence="3 4">130c</strain>
    </source>
</reference>
<feature type="region of interest" description="Disordered" evidence="2">
    <location>
        <begin position="638"/>
        <end position="688"/>
    </location>
</feature>
<feature type="region of interest" description="Disordered" evidence="2">
    <location>
        <begin position="263"/>
        <end position="288"/>
    </location>
</feature>
<feature type="compositionally biased region" description="Low complexity" evidence="2">
    <location>
        <begin position="269"/>
        <end position="279"/>
    </location>
</feature>
<feature type="compositionally biased region" description="Low complexity" evidence="2">
    <location>
        <begin position="45"/>
        <end position="68"/>
    </location>
</feature>
<feature type="region of interest" description="Disordered" evidence="2">
    <location>
        <begin position="772"/>
        <end position="813"/>
    </location>
</feature>
<organism evidence="3 4">
    <name type="scientific">Stylonychia lemnae</name>
    <name type="common">Ciliate</name>
    <dbReference type="NCBI Taxonomy" id="5949"/>
    <lineage>
        <taxon>Eukaryota</taxon>
        <taxon>Sar</taxon>
        <taxon>Alveolata</taxon>
        <taxon>Ciliophora</taxon>
        <taxon>Intramacronucleata</taxon>
        <taxon>Spirotrichea</taxon>
        <taxon>Stichotrichia</taxon>
        <taxon>Sporadotrichida</taxon>
        <taxon>Oxytrichidae</taxon>
        <taxon>Stylonychinae</taxon>
        <taxon>Stylonychia</taxon>
    </lineage>
</organism>
<evidence type="ECO:0000313" key="4">
    <source>
        <dbReference type="Proteomes" id="UP000039865"/>
    </source>
</evidence>
<feature type="region of interest" description="Disordered" evidence="2">
    <location>
        <begin position="36"/>
        <end position="71"/>
    </location>
</feature>
<sequence>MMTKYQGAKPINLHVNLIEGTEESKLSTIHNVEQTENVDRDKKVSSSSKYKTQEIQKQQKQLKNNNNNFDSSYQFFENENEEIINDDQQAQQQHYFTASFQDMYTVGEHSNKGGQISHEQQSIEEESVQDEENLQTEAKNKIYQQISDISTQSRTQASQQKNQINSFNAKLLTTQSEIKYCSPINVTHKSNQMHFQTTSSKQVNPSNNNTLSSMYQNPFMQDSLNEECYEYFGSVQNSLQSMNKMSGKNADSNHSNYRNNKIFIQGDRSSSANSSKKNSPATTKKEQSSAFFQAKIEMISKIQEKLVDKINEGKKSLICIQECDIPDSLNCAPKNDKRGFQSSQSQIITHFNAEENIVDTSEDQIDPEFSSNSSRLNQQPAGQYFIIQQNNAQTDQNRKKSCLKHSVQNIHNQNQSISPRAQQTNNQHHQTTSLYSTGTGFFNKSNDGYLGSLNNFVDAKVQTLHQLISEKKKIAVIIDEKHLHLKTLRNDKVNQMKQEDLLIQEIQQCLQRQQNLLDQNKDLEMQINLVQEKQIEKSHEYQNQFDYFSHQFLIQQQQYRDKEKEVNIVRSKEQAMRSYLTNEQERFKILNKQADDDLQGLKKQGDRKVIDEKNRVQFLRNKGNDIFKVIQDDNINQERSLARDKSNPITSRSNNAMTKNQSQRNLSNTGRSLSQLGTKPQREDKSPIMKQVQIYMKLKVGEQKNQNISCISIQEDSIFQNNQSIINEQNRQQSYRDLSNNSKPLKTVKISIAESMSSKSNASIHGIDLTNKKQSQTTKQQQNKHQSKLQSDSTKQNQQMKNENAKQINTMTSKNEKLKDVKLKNTDIKATYATVNLF</sequence>
<protein>
    <submittedName>
        <fullName evidence="3">Uncharacterized protein</fullName>
    </submittedName>
</protein>
<feature type="compositionally biased region" description="Polar residues" evidence="2">
    <location>
        <begin position="647"/>
        <end position="678"/>
    </location>
</feature>
<dbReference type="OMA" id="CISIQED"/>
<evidence type="ECO:0000256" key="2">
    <source>
        <dbReference type="SAM" id="MobiDB-lite"/>
    </source>
</evidence>
<keyword evidence="1" id="KW-0175">Coiled coil</keyword>
<dbReference type="InParanoid" id="A0A078AU45"/>
<gene>
    <name evidence="3" type="primary">Contig11411.g12201</name>
    <name evidence="3" type="ORF">STYLEM_14580</name>
</gene>
<evidence type="ECO:0000313" key="3">
    <source>
        <dbReference type="EMBL" id="CDW85501.1"/>
    </source>
</evidence>